<evidence type="ECO:0000313" key="4">
    <source>
        <dbReference type="Proteomes" id="UP001485459"/>
    </source>
</evidence>
<name>A0ABZ2YQV4_9BACT</name>
<dbReference type="Pfam" id="PF17783">
    <property type="entry name" value="WHD_CvfB"/>
    <property type="match status" value="1"/>
</dbReference>
<dbReference type="PIRSF" id="PIRSF012524">
    <property type="entry name" value="YitL_S1"/>
    <property type="match status" value="1"/>
</dbReference>
<protein>
    <submittedName>
        <fullName evidence="3">S1-like domain-containing RNA-binding protein</fullName>
    </submittedName>
</protein>
<feature type="domain" description="S1 motif" evidence="2">
    <location>
        <begin position="3"/>
        <end position="64"/>
    </location>
</feature>
<feature type="domain" description="S1 motif" evidence="2">
    <location>
        <begin position="69"/>
        <end position="131"/>
    </location>
</feature>
<dbReference type="SMART" id="SM00316">
    <property type="entry name" value="S1"/>
    <property type="match status" value="3"/>
</dbReference>
<dbReference type="Gene3D" id="2.40.50.140">
    <property type="entry name" value="Nucleic acid-binding proteins"/>
    <property type="match status" value="2"/>
</dbReference>
<dbReference type="RefSeq" id="WP_341836555.1">
    <property type="nucleotide sequence ID" value="NZ_CP149822.1"/>
</dbReference>
<keyword evidence="4" id="KW-1185">Reference proteome</keyword>
<reference evidence="4" key="1">
    <citation type="submission" date="2024-03" db="EMBL/GenBank/DDBJ databases">
        <title>Chitinophaga horti sp. nov., isolated from garden soil.</title>
        <authorList>
            <person name="Lee D.S."/>
            <person name="Han D.M."/>
            <person name="Baek J.H."/>
            <person name="Choi D.G."/>
            <person name="Jeon J.H."/>
            <person name="Jeon C.O."/>
        </authorList>
    </citation>
    <scope>NUCLEOTIDE SEQUENCE [LARGE SCALE GENOMIC DNA]</scope>
    <source>
        <strain evidence="4">GPA1</strain>
    </source>
</reference>
<organism evidence="3 4">
    <name type="scientific">Chitinophaga pollutisoli</name>
    <dbReference type="NCBI Taxonomy" id="3133966"/>
    <lineage>
        <taxon>Bacteria</taxon>
        <taxon>Pseudomonadati</taxon>
        <taxon>Bacteroidota</taxon>
        <taxon>Chitinophagia</taxon>
        <taxon>Chitinophagales</taxon>
        <taxon>Chitinophagaceae</taxon>
        <taxon>Chitinophaga</taxon>
    </lineage>
</organism>
<dbReference type="PANTHER" id="PTHR37296">
    <property type="entry name" value="CONSERVED VIRULENCE FACTOR B"/>
    <property type="match status" value="1"/>
</dbReference>
<dbReference type="Gene3D" id="1.10.10.10">
    <property type="entry name" value="Winged helix-like DNA-binding domain superfamily/Winged helix DNA-binding domain"/>
    <property type="match status" value="1"/>
</dbReference>
<dbReference type="Pfam" id="PF13509">
    <property type="entry name" value="S1_2"/>
    <property type="match status" value="1"/>
</dbReference>
<dbReference type="InterPro" id="IPR036388">
    <property type="entry name" value="WH-like_DNA-bd_sf"/>
</dbReference>
<feature type="domain" description="S1 motif" evidence="2">
    <location>
        <begin position="144"/>
        <end position="206"/>
    </location>
</feature>
<dbReference type="InterPro" id="IPR040764">
    <property type="entry name" value="CvfB_WH"/>
</dbReference>
<sequence>MYKVGEYNQLKVKKETDFGVYLDGGGDTEILLPKRYVPDGTRPGDELTVFLYHDSENRLIATTDKPKGVVGDIVSLKVVDTTHQGAFLDWGLAKDLFVPLSRQVSKMVKGQDYLVMIYLDELTNRVAATEKIDAYLSNDPLTVQEKDPVELVIYRRSDIGFITIINNRHTGVLHYSDVFRPLDIGDRLQGFVKAVKEDGKVDVAPGQSGYNRVEDEASRMLRLLRENDGYLPYHDKSDPDEIRDFFGMSKKTFKMTVGALYKQQKIELTKTGIKLIED</sequence>
<accession>A0ABZ2YQV4</accession>
<dbReference type="EMBL" id="CP149822">
    <property type="protein sequence ID" value="WZN41707.1"/>
    <property type="molecule type" value="Genomic_DNA"/>
</dbReference>
<evidence type="ECO:0000313" key="3">
    <source>
        <dbReference type="EMBL" id="WZN41707.1"/>
    </source>
</evidence>
<gene>
    <name evidence="3" type="ORF">WJU16_01470</name>
</gene>
<evidence type="ECO:0000256" key="1">
    <source>
        <dbReference type="PIRNR" id="PIRNR012524"/>
    </source>
</evidence>
<dbReference type="InterPro" id="IPR014464">
    <property type="entry name" value="CvfB_fam"/>
</dbReference>
<proteinExistence type="inferred from homology"/>
<evidence type="ECO:0000259" key="2">
    <source>
        <dbReference type="SMART" id="SM00316"/>
    </source>
</evidence>
<dbReference type="PANTHER" id="PTHR37296:SF1">
    <property type="entry name" value="CONSERVED VIRULENCE FACTOR B"/>
    <property type="match status" value="1"/>
</dbReference>
<comment type="similarity">
    <text evidence="1">Belongs to the CvfB family.</text>
</comment>
<dbReference type="InterPro" id="IPR012340">
    <property type="entry name" value="NA-bd_OB-fold"/>
</dbReference>
<dbReference type="InterPro" id="IPR003029">
    <property type="entry name" value="S1_domain"/>
</dbReference>
<dbReference type="InterPro" id="IPR039566">
    <property type="entry name" value="CvfB_S1_st"/>
</dbReference>
<dbReference type="Proteomes" id="UP001485459">
    <property type="component" value="Chromosome"/>
</dbReference>